<evidence type="ECO:0000313" key="1">
    <source>
        <dbReference type="EMBL" id="TNV83934.1"/>
    </source>
</evidence>
<evidence type="ECO:0000313" key="2">
    <source>
        <dbReference type="Proteomes" id="UP000785679"/>
    </source>
</evidence>
<accession>A0A8J8P178</accession>
<keyword evidence="2" id="KW-1185">Reference proteome</keyword>
<gene>
    <name evidence="1" type="ORF">FGO68_gene9944</name>
</gene>
<protein>
    <submittedName>
        <fullName evidence="1">Uncharacterized protein</fullName>
    </submittedName>
</protein>
<organism evidence="1 2">
    <name type="scientific">Halteria grandinella</name>
    <dbReference type="NCBI Taxonomy" id="5974"/>
    <lineage>
        <taxon>Eukaryota</taxon>
        <taxon>Sar</taxon>
        <taxon>Alveolata</taxon>
        <taxon>Ciliophora</taxon>
        <taxon>Intramacronucleata</taxon>
        <taxon>Spirotrichea</taxon>
        <taxon>Stichotrichia</taxon>
        <taxon>Sporadotrichida</taxon>
        <taxon>Halteriidae</taxon>
        <taxon>Halteria</taxon>
    </lineage>
</organism>
<reference evidence="1" key="1">
    <citation type="submission" date="2019-06" db="EMBL/GenBank/DDBJ databases">
        <authorList>
            <person name="Zheng W."/>
        </authorList>
    </citation>
    <scope>NUCLEOTIDE SEQUENCE</scope>
    <source>
        <strain evidence="1">QDHG01</strain>
    </source>
</reference>
<name>A0A8J8P178_HALGN</name>
<dbReference type="EMBL" id="RRYP01003301">
    <property type="protein sequence ID" value="TNV83934.1"/>
    <property type="molecule type" value="Genomic_DNA"/>
</dbReference>
<proteinExistence type="predicted"/>
<sequence length="94" mass="10371">MIRGGAGFLASLQPLPLTSSALEGDRGINSDRLKIVSAARMASQGEIATHLLEKWEGNKRNKETNEERASLGLTLERGTNMLLRDLRRTYSNIC</sequence>
<comment type="caution">
    <text evidence="1">The sequence shown here is derived from an EMBL/GenBank/DDBJ whole genome shotgun (WGS) entry which is preliminary data.</text>
</comment>
<dbReference type="Proteomes" id="UP000785679">
    <property type="component" value="Unassembled WGS sequence"/>
</dbReference>
<dbReference type="AlphaFoldDB" id="A0A8J8P178"/>